<feature type="domain" description="SAP" evidence="1">
    <location>
        <begin position="5"/>
        <end position="39"/>
    </location>
</feature>
<comment type="caution">
    <text evidence="2">The sequence shown here is derived from an EMBL/GenBank/DDBJ whole genome shotgun (WGS) entry which is preliminary data.</text>
</comment>
<dbReference type="Gene3D" id="1.10.720.30">
    <property type="entry name" value="SAP domain"/>
    <property type="match status" value="1"/>
</dbReference>
<reference evidence="2" key="1">
    <citation type="submission" date="2021-02" db="EMBL/GenBank/DDBJ databases">
        <authorList>
            <person name="Nowell W R."/>
        </authorList>
    </citation>
    <scope>NUCLEOTIDE SEQUENCE</scope>
    <source>
        <strain evidence="2">Ploen Becks lab</strain>
    </source>
</reference>
<protein>
    <recommendedName>
        <fullName evidence="1">SAP domain-containing protein</fullName>
    </recommendedName>
</protein>
<dbReference type="OrthoDB" id="119028at2759"/>
<dbReference type="PROSITE" id="PS50800">
    <property type="entry name" value="SAP"/>
    <property type="match status" value="1"/>
</dbReference>
<accession>A0A814PPR3</accession>
<name>A0A814PPR3_9BILA</name>
<dbReference type="AlphaFoldDB" id="A0A814PPR3"/>
<organism evidence="2 3">
    <name type="scientific">Brachionus calyciflorus</name>
    <dbReference type="NCBI Taxonomy" id="104777"/>
    <lineage>
        <taxon>Eukaryota</taxon>
        <taxon>Metazoa</taxon>
        <taxon>Spiralia</taxon>
        <taxon>Gnathifera</taxon>
        <taxon>Rotifera</taxon>
        <taxon>Eurotatoria</taxon>
        <taxon>Monogononta</taxon>
        <taxon>Pseudotrocha</taxon>
        <taxon>Ploima</taxon>
        <taxon>Brachionidae</taxon>
        <taxon>Brachionus</taxon>
    </lineage>
</organism>
<sequence length="552" mass="64539">MSKFNLSWKVNDLKNECKRLKISYSGKKNELVNRLNEYMKKNSSEVVEEVQKSLAEEESVELVDVEIAVPAINNNEFNEMEEQDDKNEEDILNENGKRVRCVYIKEEEFDNIHIAKQKLENNWKYLRLRPTRNGMKEYFICNLGANCKKQIFILYHDDDQKVSIWHSSLEHDHTNEKKQFGINSVTKKTIDTLYMSKVNTATLILHSLRERKDQFKPKKFETDPDVPNEQHVPGIVIPTILQIYNYLNNTLKPIIYAKSHKNRFSYGDLENWVQNNCLVINTSIIRLTLSSKALLKLAMKTSHICADATYKLMWHNFPVFIIGTTDLNRSFHPFSVSICTNETGQDYEFVFSSVKKALNNIYNFEYKPSALIADGAEAITNSFISAFGYQNINEFLRIMCWAHVHRAVDSHTKLIDELNKPKIRDDINLLQISPNREYFNFAYELFKKKWSNKSSVIDSFLKYFESTWSYFRNSGWYEGIAENIPSTDNALESRNGKIKLIHTLRKRLSVNVYLTNAVNMLRHWSLDTFSEKPFISTEISEGSWKLASIYLY</sequence>
<dbReference type="InterPro" id="IPR003034">
    <property type="entry name" value="SAP_dom"/>
</dbReference>
<dbReference type="InterPro" id="IPR018289">
    <property type="entry name" value="MULE_transposase_dom"/>
</dbReference>
<feature type="non-terminal residue" evidence="2">
    <location>
        <position position="552"/>
    </location>
</feature>
<evidence type="ECO:0000313" key="3">
    <source>
        <dbReference type="Proteomes" id="UP000663879"/>
    </source>
</evidence>
<evidence type="ECO:0000313" key="2">
    <source>
        <dbReference type="EMBL" id="CAF1108888.1"/>
    </source>
</evidence>
<evidence type="ECO:0000259" key="1">
    <source>
        <dbReference type="PROSITE" id="PS50800"/>
    </source>
</evidence>
<dbReference type="Proteomes" id="UP000663879">
    <property type="component" value="Unassembled WGS sequence"/>
</dbReference>
<dbReference type="EMBL" id="CAJNOC010008037">
    <property type="protein sequence ID" value="CAF1108888.1"/>
    <property type="molecule type" value="Genomic_DNA"/>
</dbReference>
<dbReference type="SUPFAM" id="SSF68906">
    <property type="entry name" value="SAP domain"/>
    <property type="match status" value="1"/>
</dbReference>
<dbReference type="Pfam" id="PF02037">
    <property type="entry name" value="SAP"/>
    <property type="match status" value="1"/>
</dbReference>
<dbReference type="Pfam" id="PF10551">
    <property type="entry name" value="MULE"/>
    <property type="match status" value="1"/>
</dbReference>
<dbReference type="SMART" id="SM00513">
    <property type="entry name" value="SAP"/>
    <property type="match status" value="1"/>
</dbReference>
<keyword evidence="3" id="KW-1185">Reference proteome</keyword>
<gene>
    <name evidence="2" type="ORF">OXX778_LOCUS21526</name>
</gene>
<dbReference type="InterPro" id="IPR036361">
    <property type="entry name" value="SAP_dom_sf"/>
</dbReference>
<proteinExistence type="predicted"/>